<evidence type="ECO:0000313" key="2">
    <source>
        <dbReference type="Proteomes" id="UP000887578"/>
    </source>
</evidence>
<dbReference type="Proteomes" id="UP000887578">
    <property type="component" value="Unplaced"/>
</dbReference>
<reference evidence="3" key="1">
    <citation type="submission" date="2022-11" db="UniProtKB">
        <authorList>
            <consortium name="WormBaseParasite"/>
        </authorList>
    </citation>
    <scope>IDENTIFICATION</scope>
</reference>
<sequence>MVYPEYLAFWIILLPFTFQNVESQTTEIFETMVLYNGSLPDSTIISIMPSSSVIPPIITPTTATATTTMNGSIVTDLSLSTLTVEVESRLPTDIGLPCK</sequence>
<accession>A0A914PDX7</accession>
<proteinExistence type="predicted"/>
<evidence type="ECO:0000313" key="3">
    <source>
        <dbReference type="WBParaSite" id="PDA_v2.g16379.t1"/>
    </source>
</evidence>
<keyword evidence="2" id="KW-1185">Reference proteome</keyword>
<keyword evidence="1" id="KW-0732">Signal</keyword>
<organism evidence="2 3">
    <name type="scientific">Panagrolaimus davidi</name>
    <dbReference type="NCBI Taxonomy" id="227884"/>
    <lineage>
        <taxon>Eukaryota</taxon>
        <taxon>Metazoa</taxon>
        <taxon>Ecdysozoa</taxon>
        <taxon>Nematoda</taxon>
        <taxon>Chromadorea</taxon>
        <taxon>Rhabditida</taxon>
        <taxon>Tylenchina</taxon>
        <taxon>Panagrolaimomorpha</taxon>
        <taxon>Panagrolaimoidea</taxon>
        <taxon>Panagrolaimidae</taxon>
        <taxon>Panagrolaimus</taxon>
    </lineage>
</organism>
<feature type="signal peptide" evidence="1">
    <location>
        <begin position="1"/>
        <end position="23"/>
    </location>
</feature>
<dbReference type="AlphaFoldDB" id="A0A914PDX7"/>
<evidence type="ECO:0000256" key="1">
    <source>
        <dbReference type="SAM" id="SignalP"/>
    </source>
</evidence>
<protein>
    <submittedName>
        <fullName evidence="3">Uncharacterized protein</fullName>
    </submittedName>
</protein>
<dbReference type="WBParaSite" id="PDA_v2.g16379.t1">
    <property type="protein sequence ID" value="PDA_v2.g16379.t1"/>
    <property type="gene ID" value="PDA_v2.g16379"/>
</dbReference>
<name>A0A914PDX7_9BILA</name>
<feature type="chain" id="PRO_5036735563" evidence="1">
    <location>
        <begin position="24"/>
        <end position="99"/>
    </location>
</feature>